<dbReference type="PANTHER" id="PTHR30244">
    <property type="entry name" value="TRANSAMINASE"/>
    <property type="match status" value="1"/>
</dbReference>
<dbReference type="PANTHER" id="PTHR30244:SF42">
    <property type="entry name" value="UDP-2-ACETAMIDO-2-DEOXY-3-OXO-D-GLUCURONATE AMINOTRANSFERASE"/>
    <property type="match status" value="1"/>
</dbReference>
<name>X1LZG1_9ZZZZ</name>
<accession>X1LZG1</accession>
<reference evidence="1" key="1">
    <citation type="journal article" date="2014" name="Front. Microbiol.">
        <title>High frequency of phylogenetically diverse reductive dehalogenase-homologous genes in deep subseafloor sedimentary metagenomes.</title>
        <authorList>
            <person name="Kawai M."/>
            <person name="Futagami T."/>
            <person name="Toyoda A."/>
            <person name="Takaki Y."/>
            <person name="Nishi S."/>
            <person name="Hori S."/>
            <person name="Arai W."/>
            <person name="Tsubouchi T."/>
            <person name="Morono Y."/>
            <person name="Uchiyama I."/>
            <person name="Ito T."/>
            <person name="Fujiyama A."/>
            <person name="Inagaki F."/>
            <person name="Takami H."/>
        </authorList>
    </citation>
    <scope>NUCLEOTIDE SEQUENCE</scope>
    <source>
        <strain evidence="1">Expedition CK06-06</strain>
    </source>
</reference>
<proteinExistence type="predicted"/>
<evidence type="ECO:0000313" key="1">
    <source>
        <dbReference type="EMBL" id="GAH99483.1"/>
    </source>
</evidence>
<organism evidence="1">
    <name type="scientific">marine sediment metagenome</name>
    <dbReference type="NCBI Taxonomy" id="412755"/>
    <lineage>
        <taxon>unclassified sequences</taxon>
        <taxon>metagenomes</taxon>
        <taxon>ecological metagenomes</taxon>
    </lineage>
</organism>
<dbReference type="AlphaFoldDB" id="X1LZG1"/>
<comment type="caution">
    <text evidence="1">The sequence shown here is derived from an EMBL/GenBank/DDBJ whole genome shotgun (WGS) entry which is preliminary data.</text>
</comment>
<dbReference type="GO" id="GO:0008483">
    <property type="term" value="F:transaminase activity"/>
    <property type="evidence" value="ECO:0007669"/>
    <property type="project" value="TreeGrafter"/>
</dbReference>
<gene>
    <name evidence="1" type="ORF">S06H3_07603</name>
</gene>
<dbReference type="InterPro" id="IPR000653">
    <property type="entry name" value="DegT/StrS_aminotransferase"/>
</dbReference>
<dbReference type="SUPFAM" id="SSF53383">
    <property type="entry name" value="PLP-dependent transferases"/>
    <property type="match status" value="1"/>
</dbReference>
<protein>
    <recommendedName>
        <fullName evidence="2">Aminotransferase class I/classII domain-containing protein</fullName>
    </recommendedName>
</protein>
<dbReference type="InterPro" id="IPR015421">
    <property type="entry name" value="PyrdxlP-dep_Trfase_major"/>
</dbReference>
<sequence>MEFIDLSSQQKLIRDKIETNIKKVLDHGKYIMGPEVKELEEKLADFVGVKYAIGCSSGTDALLMSLMSYDVGYGDYIITTSFTFIATAEVISLLGAKPIFVDIDERTYNIDPDRIEDFLKDPIDPVTNKVIDLDKIKGIIPVDIFGLPTNYDKINEIAKRYNLFVVEDAAQSFGAEYKGKKACSLSDIGCTSFFPAKPLGCYGDGGMVFTDDEDIAADNCL</sequence>
<dbReference type="EMBL" id="BARV01003101">
    <property type="protein sequence ID" value="GAH99483.1"/>
    <property type="molecule type" value="Genomic_DNA"/>
</dbReference>
<dbReference type="Gene3D" id="3.40.640.10">
    <property type="entry name" value="Type I PLP-dependent aspartate aminotransferase-like (Major domain)"/>
    <property type="match status" value="1"/>
</dbReference>
<dbReference type="GO" id="GO:0000271">
    <property type="term" value="P:polysaccharide biosynthetic process"/>
    <property type="evidence" value="ECO:0007669"/>
    <property type="project" value="TreeGrafter"/>
</dbReference>
<evidence type="ECO:0008006" key="2">
    <source>
        <dbReference type="Google" id="ProtNLM"/>
    </source>
</evidence>
<dbReference type="InterPro" id="IPR015424">
    <property type="entry name" value="PyrdxlP-dep_Trfase"/>
</dbReference>
<dbReference type="CDD" id="cd00616">
    <property type="entry name" value="AHBA_syn"/>
    <property type="match status" value="1"/>
</dbReference>
<dbReference type="GO" id="GO:0030170">
    <property type="term" value="F:pyridoxal phosphate binding"/>
    <property type="evidence" value="ECO:0007669"/>
    <property type="project" value="TreeGrafter"/>
</dbReference>
<dbReference type="Pfam" id="PF01041">
    <property type="entry name" value="DegT_DnrJ_EryC1"/>
    <property type="match status" value="1"/>
</dbReference>